<dbReference type="InterPro" id="IPR012106">
    <property type="entry name" value="Phage_Mu_Gp1"/>
</dbReference>
<name>T0K4G8_9SPHN</name>
<protein>
    <recommendedName>
        <fullName evidence="3">Mu-like prophage I protein</fullName>
    </recommendedName>
</protein>
<evidence type="ECO:0008006" key="3">
    <source>
        <dbReference type="Google" id="ProtNLM"/>
    </source>
</evidence>
<dbReference type="OrthoDB" id="7306769at2"/>
<dbReference type="AlphaFoldDB" id="T0K4G8"/>
<dbReference type="PATRIC" id="fig|1346791.3.peg.2775"/>
<keyword evidence="2" id="KW-1185">Reference proteome</keyword>
<dbReference type="RefSeq" id="WP_021318647.1">
    <property type="nucleotide sequence ID" value="NZ_AUWY01000100.1"/>
</dbReference>
<gene>
    <name evidence="1" type="ORF">M529_14420</name>
</gene>
<accession>T0K4G8</accession>
<dbReference type="PIRSF" id="PIRSF016624">
    <property type="entry name" value="Mu_prophg_I"/>
    <property type="match status" value="1"/>
</dbReference>
<reference evidence="1 2" key="1">
    <citation type="journal article" date="2013" name="Genome Announc.">
        <title>Draft Genome Sequence of Sphingobium ummariense Strain RL-3, a Hexachlorocyclohexane-Degrading Bacterium.</title>
        <authorList>
            <person name="Kohli P."/>
            <person name="Dua A."/>
            <person name="Sangwan N."/>
            <person name="Oldach P."/>
            <person name="Khurana J.P."/>
            <person name="Lal R."/>
        </authorList>
    </citation>
    <scope>NUCLEOTIDE SEQUENCE [LARGE SCALE GENOMIC DNA]</scope>
    <source>
        <strain evidence="1 2">RL-3</strain>
    </source>
</reference>
<dbReference type="EMBL" id="AUWY01000100">
    <property type="protein sequence ID" value="EQB31509.1"/>
    <property type="molecule type" value="Genomic_DNA"/>
</dbReference>
<dbReference type="Proteomes" id="UP000015523">
    <property type="component" value="Unassembled WGS sequence"/>
</dbReference>
<evidence type="ECO:0000313" key="1">
    <source>
        <dbReference type="EMBL" id="EQB31509.1"/>
    </source>
</evidence>
<organism evidence="1 2">
    <name type="scientific">Sphingobium ummariense RL-3</name>
    <dbReference type="NCBI Taxonomy" id="1346791"/>
    <lineage>
        <taxon>Bacteria</taxon>
        <taxon>Pseudomonadati</taxon>
        <taxon>Pseudomonadota</taxon>
        <taxon>Alphaproteobacteria</taxon>
        <taxon>Sphingomonadales</taxon>
        <taxon>Sphingomonadaceae</taxon>
        <taxon>Sphingobium</taxon>
    </lineage>
</organism>
<dbReference type="STRING" id="1346791.M529_14420"/>
<sequence length="358" mass="37873">MSDLFIEVAASPIDMAPVGGVPRRVKLLPVGRIEMRDGRGPYTVRDQQHAERIVDATRAWLGSADFNFDYGHAVQRDQAAIAAGWAKASSLTAEPDGIYAEVEWTSAAAQKIAAREYRYLSPLFLAGKTGEVLQLKNAALVTIGAIDLPAVAAAIRMGGRLVEGEFQPLTLEELKAAARGSPGEIQTALTEEEQHHARRIGIDFAAYLQLKISQMEEDAERAGIAASFYRGTGMERLSADERAACAALNLSHADFLAAKLDVPVAVAASLLHLGAPMPPTHAALSAEEIEVCAALGMSHADFLAAKPYVPAGVAAGLSPRKVPVPAKFTALSADEVAVCAKIGMSHADFLAAKNDQQA</sequence>
<evidence type="ECO:0000313" key="2">
    <source>
        <dbReference type="Proteomes" id="UP000015523"/>
    </source>
</evidence>
<dbReference type="Pfam" id="PF10123">
    <property type="entry name" value="Mu-like_Pro"/>
    <property type="match status" value="1"/>
</dbReference>
<comment type="caution">
    <text evidence="1">The sequence shown here is derived from an EMBL/GenBank/DDBJ whole genome shotgun (WGS) entry which is preliminary data.</text>
</comment>
<proteinExistence type="predicted"/>
<dbReference type="eggNOG" id="COG4388">
    <property type="taxonomic scope" value="Bacteria"/>
</dbReference>